<name>G4N8W9_PYRO7</name>
<dbReference type="Proteomes" id="UP000009058">
    <property type="component" value="Chromosome 4"/>
</dbReference>
<dbReference type="VEuPathDB" id="FungiDB:MGG_17104"/>
<sequence>MAAGEAEKGSARLTGGRTRARTWGANSDSRKKGPTTRGTGTRSAADVHCDRRCLYWSGQDQPLSWALRLPDSESN</sequence>
<proteinExistence type="predicted"/>
<dbReference type="KEGG" id="mgr:MGG_17104"/>
<feature type="compositionally biased region" description="Low complexity" evidence="1">
    <location>
        <begin position="11"/>
        <end position="25"/>
    </location>
</feature>
<evidence type="ECO:0000313" key="3">
    <source>
        <dbReference type="Proteomes" id="UP000009058"/>
    </source>
</evidence>
<dbReference type="InParanoid" id="G4N8W9"/>
<reference key="2">
    <citation type="submission" date="2011-05" db="EMBL/GenBank/DDBJ databases">
        <title>The Genome Sequence of Magnaporthe oryzae 70-15.</title>
        <authorList>
            <consortium name="The Broad Institute Genome Sequencing Platform"/>
            <person name="Ma L.-J."/>
            <person name="Dead R."/>
            <person name="Young S.K."/>
            <person name="Zeng Q."/>
            <person name="Gargeya S."/>
            <person name="Fitzgerald M."/>
            <person name="Haas B."/>
            <person name="Abouelleil A."/>
            <person name="Alvarado L."/>
            <person name="Arachchi H.M."/>
            <person name="Berlin A."/>
            <person name="Brown A."/>
            <person name="Chapman S.B."/>
            <person name="Chen Z."/>
            <person name="Dunbar C."/>
            <person name="Freedman E."/>
            <person name="Gearin G."/>
            <person name="Gellesch M."/>
            <person name="Goldberg J."/>
            <person name="Griggs A."/>
            <person name="Gujja S."/>
            <person name="Heiman D."/>
            <person name="Howarth C."/>
            <person name="Larson L."/>
            <person name="Lui A."/>
            <person name="MacDonald P.J.P."/>
            <person name="Mehta T."/>
            <person name="Montmayeur A."/>
            <person name="Murphy C."/>
            <person name="Neiman D."/>
            <person name="Pearson M."/>
            <person name="Priest M."/>
            <person name="Roberts A."/>
            <person name="Saif S."/>
            <person name="Shea T."/>
            <person name="Shenoy N."/>
            <person name="Sisk P."/>
            <person name="Stolte C."/>
            <person name="Sykes S."/>
            <person name="Yandava C."/>
            <person name="Wortman J."/>
            <person name="Nusbaum C."/>
            <person name="Birren B."/>
        </authorList>
    </citation>
    <scope>NUCLEOTIDE SEQUENCE</scope>
    <source>
        <strain>70-15</strain>
    </source>
</reference>
<organism evidence="2 3">
    <name type="scientific">Pyricularia oryzae (strain 70-15 / ATCC MYA-4617 / FGSC 8958)</name>
    <name type="common">Rice blast fungus</name>
    <name type="synonym">Magnaporthe oryzae</name>
    <dbReference type="NCBI Taxonomy" id="242507"/>
    <lineage>
        <taxon>Eukaryota</taxon>
        <taxon>Fungi</taxon>
        <taxon>Dikarya</taxon>
        <taxon>Ascomycota</taxon>
        <taxon>Pezizomycotina</taxon>
        <taxon>Sordariomycetes</taxon>
        <taxon>Sordariomycetidae</taxon>
        <taxon>Magnaporthales</taxon>
        <taxon>Pyriculariaceae</taxon>
        <taxon>Pyricularia</taxon>
    </lineage>
</organism>
<dbReference type="GeneID" id="12984513"/>
<dbReference type="EMBL" id="CM001234">
    <property type="protein sequence ID" value="EHA50263.1"/>
    <property type="molecule type" value="Genomic_DNA"/>
</dbReference>
<keyword evidence="3" id="KW-1185">Reference proteome</keyword>
<gene>
    <name evidence="2" type="ORF">MGG_17104</name>
</gene>
<accession>G4N8W9</accession>
<evidence type="ECO:0000313" key="2">
    <source>
        <dbReference type="EMBL" id="EHA50263.1"/>
    </source>
</evidence>
<dbReference type="AlphaFoldDB" id="G4N8W9"/>
<feature type="region of interest" description="Disordered" evidence="1">
    <location>
        <begin position="1"/>
        <end position="45"/>
    </location>
</feature>
<dbReference type="HOGENOM" id="CLU_2671551_0_0_1"/>
<reference evidence="2 3" key="1">
    <citation type="journal article" date="2005" name="Nature">
        <title>The genome sequence of the rice blast fungus Magnaporthe grisea.</title>
        <authorList>
            <person name="Dean R.A."/>
            <person name="Talbot N.J."/>
            <person name="Ebbole D.J."/>
            <person name="Farman M.L."/>
            <person name="Mitchell T.K."/>
            <person name="Orbach M.J."/>
            <person name="Thon M."/>
            <person name="Kulkarni R."/>
            <person name="Xu J.R."/>
            <person name="Pan H."/>
            <person name="Read N.D."/>
            <person name="Lee Y.H."/>
            <person name="Carbone I."/>
            <person name="Brown D."/>
            <person name="Oh Y.Y."/>
            <person name="Donofrio N."/>
            <person name="Jeong J.S."/>
            <person name="Soanes D.M."/>
            <person name="Djonovic S."/>
            <person name="Kolomiets E."/>
            <person name="Rehmeyer C."/>
            <person name="Li W."/>
            <person name="Harding M."/>
            <person name="Kim S."/>
            <person name="Lebrun M.H."/>
            <person name="Bohnert H."/>
            <person name="Coughlan S."/>
            <person name="Butler J."/>
            <person name="Calvo S."/>
            <person name="Ma L.J."/>
            <person name="Nicol R."/>
            <person name="Purcell S."/>
            <person name="Nusbaum C."/>
            <person name="Galagan J.E."/>
            <person name="Birren B.W."/>
        </authorList>
    </citation>
    <scope>NUCLEOTIDE SEQUENCE [LARGE SCALE GENOMIC DNA]</scope>
    <source>
        <strain evidence="3">70-15 / ATCC MYA-4617 / FGSC 8958</strain>
    </source>
</reference>
<protein>
    <submittedName>
        <fullName evidence="2">Uncharacterized protein</fullName>
    </submittedName>
</protein>
<evidence type="ECO:0000256" key="1">
    <source>
        <dbReference type="SAM" id="MobiDB-lite"/>
    </source>
</evidence>
<feature type="compositionally biased region" description="Basic and acidic residues" evidence="1">
    <location>
        <begin position="1"/>
        <end position="10"/>
    </location>
</feature>
<dbReference type="RefSeq" id="XP_003716582.1">
    <property type="nucleotide sequence ID" value="XM_003716534.1"/>
</dbReference>